<feature type="region of interest" description="Disordered" evidence="1">
    <location>
        <begin position="1"/>
        <end position="73"/>
    </location>
</feature>
<dbReference type="RefSeq" id="WP_350348923.1">
    <property type="nucleotide sequence ID" value="NZ_CP158374.1"/>
</dbReference>
<evidence type="ECO:0000256" key="1">
    <source>
        <dbReference type="SAM" id="MobiDB-lite"/>
    </source>
</evidence>
<name>A0AAU7W7Q4_9MICO</name>
<accession>A0AAU7W7Q4</accession>
<dbReference type="EMBL" id="CP158374">
    <property type="protein sequence ID" value="XBX82907.1"/>
    <property type="molecule type" value="Genomic_DNA"/>
</dbReference>
<organism evidence="2">
    <name type="scientific">Agromyces sp. G08B096</name>
    <dbReference type="NCBI Taxonomy" id="3156399"/>
    <lineage>
        <taxon>Bacteria</taxon>
        <taxon>Bacillati</taxon>
        <taxon>Actinomycetota</taxon>
        <taxon>Actinomycetes</taxon>
        <taxon>Micrococcales</taxon>
        <taxon>Microbacteriaceae</taxon>
        <taxon>Agromyces</taxon>
    </lineage>
</organism>
<reference evidence="2" key="1">
    <citation type="submission" date="2024-05" db="EMBL/GenBank/DDBJ databases">
        <authorList>
            <person name="Yu L."/>
        </authorList>
    </citation>
    <scope>NUCLEOTIDE SEQUENCE</scope>
    <source>
        <strain evidence="2">G08B096</strain>
    </source>
</reference>
<evidence type="ECO:0008006" key="3">
    <source>
        <dbReference type="Google" id="ProtNLM"/>
    </source>
</evidence>
<gene>
    <name evidence="2" type="ORF">ABIQ69_03000</name>
</gene>
<dbReference type="AlphaFoldDB" id="A0AAU7W7Q4"/>
<evidence type="ECO:0000313" key="2">
    <source>
        <dbReference type="EMBL" id="XBX82907.1"/>
    </source>
</evidence>
<sequence>MTMPQDVPDPGQDGRASGVGSDADPTTEEQTDNPSRQPDAPHTGGGTGQGEDDRPLDESADGGLSGGAPSPPD</sequence>
<protein>
    <recommendedName>
        <fullName evidence="3">BatC protein</fullName>
    </recommendedName>
</protein>
<proteinExistence type="predicted"/>